<feature type="domain" description="Helicase C-terminal" evidence="8">
    <location>
        <begin position="459"/>
        <end position="634"/>
    </location>
</feature>
<dbReference type="FunFam" id="3.40.50.300:FF:000725">
    <property type="entry name" value="probable ATP-dependent RNA helicase DHX34"/>
    <property type="match status" value="1"/>
</dbReference>
<feature type="region of interest" description="Disordered" evidence="6">
    <location>
        <begin position="953"/>
        <end position="983"/>
    </location>
</feature>
<feature type="region of interest" description="Disordered" evidence="6">
    <location>
        <begin position="743"/>
        <end position="764"/>
    </location>
</feature>
<dbReference type="Gene3D" id="1.20.120.1080">
    <property type="match status" value="1"/>
</dbReference>
<feature type="region of interest" description="Disordered" evidence="6">
    <location>
        <begin position="852"/>
        <end position="931"/>
    </location>
</feature>
<dbReference type="InterPro" id="IPR014001">
    <property type="entry name" value="Helicase_ATP-bd"/>
</dbReference>
<dbReference type="SUPFAM" id="SSF52540">
    <property type="entry name" value="P-loop containing nucleoside triphosphate hydrolases"/>
    <property type="match status" value="1"/>
</dbReference>
<dbReference type="Pfam" id="PF00271">
    <property type="entry name" value="Helicase_C"/>
    <property type="match status" value="1"/>
</dbReference>
<feature type="region of interest" description="Disordered" evidence="6">
    <location>
        <begin position="1397"/>
        <end position="1416"/>
    </location>
</feature>
<dbReference type="CDD" id="cd18791">
    <property type="entry name" value="SF2_C_RHA"/>
    <property type="match status" value="1"/>
</dbReference>
<keyword evidence="10" id="KW-1185">Reference proteome</keyword>
<dbReference type="Proteomes" id="UP000008743">
    <property type="component" value="Unassembled WGS sequence"/>
</dbReference>
<dbReference type="Gene3D" id="3.40.50.300">
    <property type="entry name" value="P-loop containing nucleotide triphosphate hydrolases"/>
    <property type="match status" value="2"/>
</dbReference>
<dbReference type="PROSITE" id="PS00202">
    <property type="entry name" value="RUBREDOXIN"/>
    <property type="match status" value="1"/>
</dbReference>
<dbReference type="InterPro" id="IPR011545">
    <property type="entry name" value="DEAD/DEAH_box_helicase_dom"/>
</dbReference>
<dbReference type="Pfam" id="PF00270">
    <property type="entry name" value="DEAD"/>
    <property type="match status" value="1"/>
</dbReference>
<feature type="region of interest" description="Disordered" evidence="6">
    <location>
        <begin position="160"/>
        <end position="199"/>
    </location>
</feature>
<dbReference type="OrthoDB" id="9374788at2759"/>
<dbReference type="GO" id="GO:0004386">
    <property type="term" value="F:helicase activity"/>
    <property type="evidence" value="ECO:0007669"/>
    <property type="project" value="UniProtKB-KW"/>
</dbReference>
<dbReference type="PROSITE" id="PS51194">
    <property type="entry name" value="HELICASE_CTER"/>
    <property type="match status" value="1"/>
</dbReference>
<feature type="domain" description="Helicase ATP-binding" evidence="7">
    <location>
        <begin position="253"/>
        <end position="413"/>
    </location>
</feature>
<reference evidence="10" key="1">
    <citation type="submission" date="2011-02" db="EMBL/GenBank/DDBJ databases">
        <title>The Genome Sequence of Capsaspora owczarzaki ATCC 30864.</title>
        <authorList>
            <person name="Russ C."/>
            <person name="Cuomo C."/>
            <person name="Burger G."/>
            <person name="Gray M.W."/>
            <person name="Holland P.W.H."/>
            <person name="King N."/>
            <person name="Lang F.B.F."/>
            <person name="Roger A.J."/>
            <person name="Ruiz-Trillo I."/>
            <person name="Young S.K."/>
            <person name="Zeng Q."/>
            <person name="Gargeya S."/>
            <person name="Alvarado L."/>
            <person name="Berlin A."/>
            <person name="Chapman S.B."/>
            <person name="Chen Z."/>
            <person name="Freedman E."/>
            <person name="Gellesch M."/>
            <person name="Goldberg J."/>
            <person name="Griggs A."/>
            <person name="Gujja S."/>
            <person name="Heilman E."/>
            <person name="Heiman D."/>
            <person name="Howarth C."/>
            <person name="Mehta T."/>
            <person name="Neiman D."/>
            <person name="Pearson M."/>
            <person name="Roberts A."/>
            <person name="Saif S."/>
            <person name="Shea T."/>
            <person name="Shenoy N."/>
            <person name="Sisk P."/>
            <person name="Stolte C."/>
            <person name="Sykes S."/>
            <person name="White J."/>
            <person name="Yandava C."/>
            <person name="Haas B."/>
            <person name="Nusbaum C."/>
            <person name="Birren B."/>
        </authorList>
    </citation>
    <scope>NUCLEOTIDE SEQUENCE</scope>
    <source>
        <strain evidence="10">ATCC 30864</strain>
    </source>
</reference>
<accession>A0A0D2X5F9</accession>
<sequence length="1452" mass="159577">MWLERPSVRAWIDGRFFTPNAAATAANLQLGNQGMMQTQGAHRDNPYLLVGSPEHSEFWTFAAQFAAHQRQQQQQANQNKPDPSSSRDQAQKTSSAMSDREREFLARHSLAADTYDPKHRTTVLILLDRDSGALLREKARSNPLDRARTRDRLAGAMGTRYFARPAASSSTAQDDDNGDAPELTVKDAESSSGATTLAAESADCPITREQLGEFRLLLSHFETYLQRQRYAKTVKLAIARAALPMSHYRNAILDVLANNQVMVVAGDTACGKSTQLPQFLMDAGYARIACTQPRRLACVALSQRVSYETLNAYGSGVAYQIRFEATKTRFTRILFLTEGLLLRQIANDPLLERYNVIVVDEVHERHLSSDFLLGILRYILPQRPDLKLVLMSATINIHLFSAYFGNCPIVRVPGRLYPISVEHQDIQRVSAVEAQLGVSGAAPNNVQGKKKPDKLDPRVYLHILERIDNQVPRNERGDVLVFLSGMGDILTLAEEAKAYAARTKTWIVLLLHSALSVEEQDRVFDMAPEGMRKCILSTNIAETSVTLDGVRFVIDSGKVKEMAYDPETRMQRLQEFTISRASAEQRKGRAGRTGPGVCYRLYSKAQFDRFPEFSTPELQRMPLEAVLLQVLAMGGHPRQFQFIENPPLSKIEDALASLVEHGAAERPAGLLGAQSGLDASAGVAASSERILPLGRILARLPVDLVVGKMLVLASVFGVADPATTLAASLTVPTPFQNTVLHQYQRQQRQHLRSGGGTATGASASSSTSEMSQFFSSHGDTFTLMNAYHEWLAIKLSRARASNADSAARPGSQSHHNSREWSRRNGLEEQRLFEITKLRRQFLQILEQERLISTEQSDSDDDEEGDPATEDVWNSDFVSFSSSTKRSRKGSSSSNNNNNNKSNNNSAQSSSSRKRRENDDSDDEQQQARKSIQRQLNLARKQLAVRKVKVLRPDEEGGVATDGENDDGGGDNPDVDGSRSHSGAAGLEDLSFRLHADLYSMQRTLEQGSSHSTALLKAILCSALYPNIALPDENNWNRRDSEQVFHTQTKNFVLLHPQSVFATDPLLLLAQDHGNINEVAPRADSSNTTTTTRSTTAEEPPPSKQPALLFYVNLLETNKPYLVNVTRVPAIQALACCANSIVTNGDGTRWIVDRWLDVNFGTPAAAAAVLAPAYRIRTMRNVFVRSKLEATDARRGEGADGALGLVHHADDASQLIADWSVYQTHPAILVSTLATVAADAPNWAMDSPQTVEVLAKEISDFFENDTLQYTLAKARQSEVGRILPLRDEEANHATGATDTAPSGDGVVASGPLHSRLHLSVSCVHLTPWFVFDGLHVETHTGGISSTNPTQARMQFDDSVVEDVSPAFSLASLIKRHWDCPRCGHHMIVSETEQASHLSGCGASTESQHSEHNGLPAAPPPPANAAAYFCSVCSETLMLTSIQILQHRASHTSD</sequence>
<dbReference type="SMART" id="SM00847">
    <property type="entry name" value="HA2"/>
    <property type="match status" value="1"/>
</dbReference>
<dbReference type="Pfam" id="PF07717">
    <property type="entry name" value="OB_NTP_bind"/>
    <property type="match status" value="1"/>
</dbReference>
<evidence type="ECO:0000259" key="8">
    <source>
        <dbReference type="PROSITE" id="PS51194"/>
    </source>
</evidence>
<evidence type="ECO:0000313" key="9">
    <source>
        <dbReference type="EMBL" id="KJE97739.1"/>
    </source>
</evidence>
<feature type="region of interest" description="Disordered" evidence="6">
    <location>
        <begin position="66"/>
        <end position="101"/>
    </location>
</feature>
<dbReference type="InterPro" id="IPR027417">
    <property type="entry name" value="P-loop_NTPase"/>
</dbReference>
<feature type="compositionally biased region" description="Low complexity" evidence="6">
    <location>
        <begin position="66"/>
        <end position="78"/>
    </location>
</feature>
<dbReference type="GO" id="GO:0046872">
    <property type="term" value="F:metal ion binding"/>
    <property type="evidence" value="ECO:0007669"/>
    <property type="project" value="UniProtKB-KW"/>
</dbReference>
<keyword evidence="2" id="KW-0547">Nucleotide-binding</keyword>
<dbReference type="STRING" id="595528.A0A0D2X5F9"/>
<evidence type="ECO:0000259" key="7">
    <source>
        <dbReference type="PROSITE" id="PS51192"/>
    </source>
</evidence>
<dbReference type="Pfam" id="PF24485">
    <property type="entry name" value="zf-C2H2_DHX34"/>
    <property type="match status" value="1"/>
</dbReference>
<evidence type="ECO:0000313" key="10">
    <source>
        <dbReference type="Proteomes" id="UP000008743"/>
    </source>
</evidence>
<keyword evidence="3" id="KW-0378">Hydrolase</keyword>
<feature type="compositionally biased region" description="Polar residues" evidence="6">
    <location>
        <begin position="79"/>
        <end position="97"/>
    </location>
</feature>
<name>A0A0D2X5F9_CAPO3</name>
<dbReference type="eggNOG" id="KOG0922">
    <property type="taxonomic scope" value="Eukaryota"/>
</dbReference>
<dbReference type="Pfam" id="PF21010">
    <property type="entry name" value="HA2_C"/>
    <property type="match status" value="1"/>
</dbReference>
<dbReference type="InterPro" id="IPR011709">
    <property type="entry name" value="DEAD-box_helicase_OB_fold"/>
</dbReference>
<feature type="compositionally biased region" description="Low complexity" evidence="6">
    <location>
        <begin position="878"/>
        <end position="910"/>
    </location>
</feature>
<keyword evidence="5" id="KW-0067">ATP-binding</keyword>
<dbReference type="SMART" id="SM00490">
    <property type="entry name" value="HELICc"/>
    <property type="match status" value="1"/>
</dbReference>
<protein>
    <submittedName>
        <fullName evidence="9">DEAH box polypeptide 34</fullName>
    </submittedName>
</protein>
<gene>
    <name evidence="9" type="ORF">CAOG_007843</name>
</gene>
<feature type="region of interest" description="Disordered" evidence="6">
    <location>
        <begin position="1077"/>
        <end position="1102"/>
    </location>
</feature>
<dbReference type="SMART" id="SM00487">
    <property type="entry name" value="DEXDc"/>
    <property type="match status" value="1"/>
</dbReference>
<evidence type="ECO:0000256" key="2">
    <source>
        <dbReference type="ARBA" id="ARBA00022741"/>
    </source>
</evidence>
<dbReference type="InterPro" id="IPR056382">
    <property type="entry name" value="DHX34_Znf-C2H2"/>
</dbReference>
<dbReference type="GO" id="GO:0005524">
    <property type="term" value="F:ATP binding"/>
    <property type="evidence" value="ECO:0007669"/>
    <property type="project" value="UniProtKB-KW"/>
</dbReference>
<evidence type="ECO:0000256" key="6">
    <source>
        <dbReference type="SAM" id="MobiDB-lite"/>
    </source>
</evidence>
<dbReference type="PANTHER" id="PTHR18934:SF221">
    <property type="entry name" value="ATP-DEPENDENT RNA HELICASE DHX34-RELATED"/>
    <property type="match status" value="1"/>
</dbReference>
<keyword evidence="1" id="KW-0479">Metal-binding</keyword>
<evidence type="ECO:0000256" key="1">
    <source>
        <dbReference type="ARBA" id="ARBA00022723"/>
    </source>
</evidence>
<dbReference type="InterPro" id="IPR007502">
    <property type="entry name" value="Helicase-assoc_dom"/>
</dbReference>
<dbReference type="GO" id="GO:0003723">
    <property type="term" value="F:RNA binding"/>
    <property type="evidence" value="ECO:0007669"/>
    <property type="project" value="TreeGrafter"/>
</dbReference>
<evidence type="ECO:0000256" key="3">
    <source>
        <dbReference type="ARBA" id="ARBA00022801"/>
    </source>
</evidence>
<feature type="compositionally biased region" description="Acidic residues" evidence="6">
    <location>
        <begin position="856"/>
        <end position="868"/>
    </location>
</feature>
<dbReference type="InterPro" id="IPR001650">
    <property type="entry name" value="Helicase_C-like"/>
</dbReference>
<evidence type="ECO:0000256" key="5">
    <source>
        <dbReference type="ARBA" id="ARBA00022840"/>
    </source>
</evidence>
<dbReference type="FunFam" id="3.40.50.300:FF:004714">
    <property type="entry name" value="DEAD/DEAH box helicase"/>
    <property type="match status" value="1"/>
</dbReference>
<dbReference type="PhylomeDB" id="A0A0D2X5F9"/>
<proteinExistence type="predicted"/>
<organism evidence="9 10">
    <name type="scientific">Capsaspora owczarzaki (strain ATCC 30864)</name>
    <dbReference type="NCBI Taxonomy" id="595528"/>
    <lineage>
        <taxon>Eukaryota</taxon>
        <taxon>Filasterea</taxon>
        <taxon>Capsaspora</taxon>
    </lineage>
</organism>
<dbReference type="GO" id="GO:0016787">
    <property type="term" value="F:hydrolase activity"/>
    <property type="evidence" value="ECO:0007669"/>
    <property type="project" value="UniProtKB-KW"/>
</dbReference>
<feature type="compositionally biased region" description="Low complexity" evidence="6">
    <location>
        <begin position="1084"/>
        <end position="1094"/>
    </location>
</feature>
<feature type="region of interest" description="Disordered" evidence="6">
    <location>
        <begin position="802"/>
        <end position="822"/>
    </location>
</feature>
<dbReference type="PROSITE" id="PS51192">
    <property type="entry name" value="HELICASE_ATP_BIND_1"/>
    <property type="match status" value="1"/>
</dbReference>
<dbReference type="InParanoid" id="A0A0D2X5F9"/>
<keyword evidence="4" id="KW-0347">Helicase</keyword>
<dbReference type="RefSeq" id="XP_004342916.2">
    <property type="nucleotide sequence ID" value="XM_004342867.2"/>
</dbReference>
<dbReference type="InterPro" id="IPR018527">
    <property type="entry name" value="Rubredoxin_Fe_BS"/>
</dbReference>
<dbReference type="PANTHER" id="PTHR18934">
    <property type="entry name" value="ATP-DEPENDENT RNA HELICASE"/>
    <property type="match status" value="1"/>
</dbReference>
<evidence type="ECO:0000256" key="4">
    <source>
        <dbReference type="ARBA" id="ARBA00022806"/>
    </source>
</evidence>
<dbReference type="EMBL" id="KE346375">
    <property type="protein sequence ID" value="KJE97739.1"/>
    <property type="molecule type" value="Genomic_DNA"/>
</dbReference>